<evidence type="ECO:0000313" key="9">
    <source>
        <dbReference type="EMBL" id="GGD50486.1"/>
    </source>
</evidence>
<evidence type="ECO:0000256" key="8">
    <source>
        <dbReference type="SAM" id="Phobius"/>
    </source>
</evidence>
<keyword evidence="4 8" id="KW-0812">Transmembrane</keyword>
<gene>
    <name evidence="9" type="ORF">GCM10010989_25850</name>
</gene>
<sequence>MKPPADFWRSGRGFEWLFAAGVVASVIYTIWYLLTYYYLPPPYFYEPSDIYADWFNTAYWARDPGTYDVWTTLYPPLSFVMLRVVGLEQCYPRVRAYESSPGLAVRDCDWLGVAGIWGFWLASVVIMYLALRKWDKSRAIPRTICVGLGWPLLNGIERGNLILMAFPFFLLATMPLLKSTKWRWFFAGMAVNLKVYLIAPLLTPLFKRRWRWVEGAMLGVVMVYLVSFAILGRGTPFEILRNITSWSNKEFENILDFWPATTYQGLRSVLTNENATVPIGLLIGSRMVEYTVLFIDVLLRVTQAFLLVAFAAAWLRPEVVTRYRLYLLGILIALVTSEAGGYTPVFMMALLMMEPWKGFGRIFSICACYLLALSADIKLEEMMELTRTTYYRDSQVISATYLTVWPFVRPLLIQAVAIAMSCVTIREVWMDVRFQGWASRWRFRGDAPMLPGIKHPTPPGQG</sequence>
<evidence type="ECO:0008006" key="11">
    <source>
        <dbReference type="Google" id="ProtNLM"/>
    </source>
</evidence>
<comment type="similarity">
    <text evidence="7">Belongs to the glycosyltransferase 87 family.</text>
</comment>
<dbReference type="RefSeq" id="WP_066763649.1">
    <property type="nucleotide sequence ID" value="NZ_BMIO01000008.1"/>
</dbReference>
<evidence type="ECO:0000256" key="7">
    <source>
        <dbReference type="ARBA" id="ARBA00024033"/>
    </source>
</evidence>
<accession>A0A916YLM7</accession>
<keyword evidence="10" id="KW-1185">Reference proteome</keyword>
<protein>
    <recommendedName>
        <fullName evidence="11">DUF2029 domain-containing protein</fullName>
    </recommendedName>
</protein>
<feature type="transmembrane region" description="Helical" evidence="8">
    <location>
        <begin position="290"/>
        <end position="313"/>
    </location>
</feature>
<keyword evidence="6 8" id="KW-0472">Membrane</keyword>
<feature type="transmembrane region" description="Helical" evidence="8">
    <location>
        <begin position="184"/>
        <end position="203"/>
    </location>
</feature>
<feature type="transmembrane region" description="Helical" evidence="8">
    <location>
        <begin position="325"/>
        <end position="352"/>
    </location>
</feature>
<dbReference type="Proteomes" id="UP000598997">
    <property type="component" value="Unassembled WGS sequence"/>
</dbReference>
<keyword evidence="2" id="KW-1003">Cell membrane</keyword>
<feature type="transmembrane region" description="Helical" evidence="8">
    <location>
        <begin position="358"/>
        <end position="377"/>
    </location>
</feature>
<organism evidence="9 10">
    <name type="scientific">Croceicoccus pelagius</name>
    <dbReference type="NCBI Taxonomy" id="1703341"/>
    <lineage>
        <taxon>Bacteria</taxon>
        <taxon>Pseudomonadati</taxon>
        <taxon>Pseudomonadota</taxon>
        <taxon>Alphaproteobacteria</taxon>
        <taxon>Sphingomonadales</taxon>
        <taxon>Erythrobacteraceae</taxon>
        <taxon>Croceicoccus</taxon>
    </lineage>
</organism>
<evidence type="ECO:0000256" key="3">
    <source>
        <dbReference type="ARBA" id="ARBA00022679"/>
    </source>
</evidence>
<comment type="caution">
    <text evidence="9">The sequence shown here is derived from an EMBL/GenBank/DDBJ whole genome shotgun (WGS) entry which is preliminary data.</text>
</comment>
<dbReference type="GO" id="GO:0016758">
    <property type="term" value="F:hexosyltransferase activity"/>
    <property type="evidence" value="ECO:0007669"/>
    <property type="project" value="InterPro"/>
</dbReference>
<dbReference type="Pfam" id="PF09594">
    <property type="entry name" value="GT87"/>
    <property type="match status" value="1"/>
</dbReference>
<evidence type="ECO:0000256" key="1">
    <source>
        <dbReference type="ARBA" id="ARBA00004651"/>
    </source>
</evidence>
<proteinExistence type="inferred from homology"/>
<feature type="transmembrane region" description="Helical" evidence="8">
    <location>
        <begin position="161"/>
        <end position="178"/>
    </location>
</feature>
<keyword evidence="3" id="KW-0808">Transferase</keyword>
<name>A0A916YLM7_9SPHN</name>
<evidence type="ECO:0000313" key="10">
    <source>
        <dbReference type="Proteomes" id="UP000598997"/>
    </source>
</evidence>
<evidence type="ECO:0000256" key="5">
    <source>
        <dbReference type="ARBA" id="ARBA00022989"/>
    </source>
</evidence>
<dbReference type="GO" id="GO:0005886">
    <property type="term" value="C:plasma membrane"/>
    <property type="evidence" value="ECO:0007669"/>
    <property type="project" value="UniProtKB-SubCell"/>
</dbReference>
<evidence type="ECO:0000256" key="6">
    <source>
        <dbReference type="ARBA" id="ARBA00023136"/>
    </source>
</evidence>
<evidence type="ECO:0000256" key="4">
    <source>
        <dbReference type="ARBA" id="ARBA00022692"/>
    </source>
</evidence>
<evidence type="ECO:0000256" key="2">
    <source>
        <dbReference type="ARBA" id="ARBA00022475"/>
    </source>
</evidence>
<dbReference type="EMBL" id="BMIO01000008">
    <property type="protein sequence ID" value="GGD50486.1"/>
    <property type="molecule type" value="Genomic_DNA"/>
</dbReference>
<comment type="subcellular location">
    <subcellularLocation>
        <location evidence="1">Cell membrane</location>
        <topology evidence="1">Multi-pass membrane protein</topology>
    </subcellularLocation>
</comment>
<feature type="transmembrane region" description="Helical" evidence="8">
    <location>
        <begin position="16"/>
        <end position="39"/>
    </location>
</feature>
<dbReference type="OrthoDB" id="7432019at2"/>
<keyword evidence="5 8" id="KW-1133">Transmembrane helix</keyword>
<reference evidence="9 10" key="1">
    <citation type="journal article" date="2014" name="Int. J. Syst. Evol. Microbiol.">
        <title>Complete genome sequence of Corynebacterium casei LMG S-19264T (=DSM 44701T), isolated from a smear-ripened cheese.</title>
        <authorList>
            <consortium name="US DOE Joint Genome Institute (JGI-PGF)"/>
            <person name="Walter F."/>
            <person name="Albersmeier A."/>
            <person name="Kalinowski J."/>
            <person name="Ruckert C."/>
        </authorList>
    </citation>
    <scope>NUCLEOTIDE SEQUENCE [LARGE SCALE GENOMIC DNA]</scope>
    <source>
        <strain evidence="9 10">CGMCC 1.15358</strain>
    </source>
</reference>
<dbReference type="InterPro" id="IPR018584">
    <property type="entry name" value="GT87"/>
</dbReference>
<dbReference type="AlphaFoldDB" id="A0A916YLM7"/>
<feature type="transmembrane region" description="Helical" evidence="8">
    <location>
        <begin position="110"/>
        <end position="131"/>
    </location>
</feature>
<feature type="transmembrane region" description="Helical" evidence="8">
    <location>
        <begin position="215"/>
        <end position="232"/>
    </location>
</feature>